<keyword evidence="12" id="KW-1185">Reference proteome</keyword>
<dbReference type="EC" id="4.1.1.81" evidence="4"/>
<sequence>MDAKSVAGGRSAPDQGVIVHGGSLVQAAALFPDAPTPWIDLSTGVNPHPYTRRPTPSALLTRLPEPARHARLCAVAAETWGVSPGAAVVAAPGTQILLAQIMMLARPTAARPVRTMILAPTYAGHADAARVAGHAVHEVACHQASASASLEALADADVAVVVNPNNPDGRVTGRAALLRLAEAMARKGGLLVVDEAFIDACPAAESLAGDVGLHGLENALVVLRSFGKFYGLAGVRLGFAITAPAQAARLNAILGPWSVSGPALEYGVTALQDDAWRNAMIRRLAAEATRLDQRLAAAGLAVTGDVSLFRLVRHPRARDLFTALGRRGLWVRRFEIASGVGADAIRIGLPPDKAATHRLDQALQEFSSSIG</sequence>
<dbReference type="Pfam" id="PF00155">
    <property type="entry name" value="Aminotran_1_2"/>
    <property type="match status" value="1"/>
</dbReference>
<evidence type="ECO:0000313" key="12">
    <source>
        <dbReference type="Proteomes" id="UP001595704"/>
    </source>
</evidence>
<dbReference type="GO" id="GO:0048472">
    <property type="term" value="F:threonine-phosphate decarboxylase activity"/>
    <property type="evidence" value="ECO:0007669"/>
    <property type="project" value="UniProtKB-EC"/>
</dbReference>
<comment type="catalytic activity">
    <reaction evidence="9">
        <text>O-phospho-L-threonine + H(+) = (R)-1-aminopropan-2-yl phosphate + CO2</text>
        <dbReference type="Rhea" id="RHEA:11492"/>
        <dbReference type="ChEBI" id="CHEBI:15378"/>
        <dbReference type="ChEBI" id="CHEBI:16526"/>
        <dbReference type="ChEBI" id="CHEBI:58563"/>
        <dbReference type="ChEBI" id="CHEBI:58675"/>
        <dbReference type="EC" id="4.1.1.81"/>
    </reaction>
</comment>
<name>A0ABV7UFF5_9HYPH</name>
<evidence type="ECO:0000313" key="11">
    <source>
        <dbReference type="EMBL" id="MFC3636887.1"/>
    </source>
</evidence>
<organism evidence="11 12">
    <name type="scientific">Camelimonas fluminis</name>
    <dbReference type="NCBI Taxonomy" id="1576911"/>
    <lineage>
        <taxon>Bacteria</taxon>
        <taxon>Pseudomonadati</taxon>
        <taxon>Pseudomonadota</taxon>
        <taxon>Alphaproteobacteria</taxon>
        <taxon>Hyphomicrobiales</taxon>
        <taxon>Chelatococcaceae</taxon>
        <taxon>Camelimonas</taxon>
    </lineage>
</organism>
<keyword evidence="5" id="KW-0169">Cobalamin biosynthesis</keyword>
<dbReference type="InterPro" id="IPR015421">
    <property type="entry name" value="PyrdxlP-dep_Trfase_major"/>
</dbReference>
<evidence type="ECO:0000256" key="4">
    <source>
        <dbReference type="ARBA" id="ARBA00012285"/>
    </source>
</evidence>
<proteinExistence type="predicted"/>
<comment type="function">
    <text evidence="2">Decarboxylates L-threonine-O-3-phosphate to yield (R)-1-amino-2-propanol O-2-phosphate, the precursor for the linkage between the nucleotide loop and the corrin ring in cobalamin.</text>
</comment>
<keyword evidence="7 11" id="KW-0456">Lyase</keyword>
<feature type="domain" description="Aminotransferase class I/classII large" evidence="10">
    <location>
        <begin position="64"/>
        <end position="349"/>
    </location>
</feature>
<comment type="caution">
    <text evidence="11">The sequence shown here is derived from an EMBL/GenBank/DDBJ whole genome shotgun (WGS) entry which is preliminary data.</text>
</comment>
<dbReference type="PANTHER" id="PTHR42885">
    <property type="entry name" value="HISTIDINOL-PHOSPHATE AMINOTRANSFERASE-RELATED"/>
    <property type="match status" value="1"/>
</dbReference>
<evidence type="ECO:0000256" key="6">
    <source>
        <dbReference type="ARBA" id="ARBA00022898"/>
    </source>
</evidence>
<reference evidence="12" key="1">
    <citation type="journal article" date="2019" name="Int. J. Syst. Evol. Microbiol.">
        <title>The Global Catalogue of Microorganisms (GCM) 10K type strain sequencing project: providing services to taxonomists for standard genome sequencing and annotation.</title>
        <authorList>
            <consortium name="The Broad Institute Genomics Platform"/>
            <consortium name="The Broad Institute Genome Sequencing Center for Infectious Disease"/>
            <person name="Wu L."/>
            <person name="Ma J."/>
        </authorList>
    </citation>
    <scope>NUCLEOTIDE SEQUENCE [LARGE SCALE GENOMIC DNA]</scope>
    <source>
        <strain evidence="12">KCTC 42282</strain>
    </source>
</reference>
<dbReference type="Proteomes" id="UP001595704">
    <property type="component" value="Unassembled WGS sequence"/>
</dbReference>
<evidence type="ECO:0000256" key="9">
    <source>
        <dbReference type="ARBA" id="ARBA00048531"/>
    </source>
</evidence>
<dbReference type="SUPFAM" id="SSF53383">
    <property type="entry name" value="PLP-dependent transferases"/>
    <property type="match status" value="1"/>
</dbReference>
<evidence type="ECO:0000256" key="1">
    <source>
        <dbReference type="ARBA" id="ARBA00001933"/>
    </source>
</evidence>
<gene>
    <name evidence="11" type="primary">cobD</name>
    <name evidence="11" type="ORF">ACFONL_05745</name>
</gene>
<accession>A0ABV7UFF5</accession>
<dbReference type="PANTHER" id="PTHR42885:SF1">
    <property type="entry name" value="THREONINE-PHOSPHATE DECARBOXYLASE"/>
    <property type="match status" value="1"/>
</dbReference>
<evidence type="ECO:0000256" key="5">
    <source>
        <dbReference type="ARBA" id="ARBA00022573"/>
    </source>
</evidence>
<evidence type="ECO:0000256" key="8">
    <source>
        <dbReference type="ARBA" id="ARBA00029996"/>
    </source>
</evidence>
<evidence type="ECO:0000256" key="2">
    <source>
        <dbReference type="ARBA" id="ARBA00003444"/>
    </source>
</evidence>
<dbReference type="NCBIfam" id="TIGR01140">
    <property type="entry name" value="L_thr_O3P_dcar"/>
    <property type="match status" value="1"/>
</dbReference>
<dbReference type="Gene3D" id="3.90.1150.10">
    <property type="entry name" value="Aspartate Aminotransferase, domain 1"/>
    <property type="match status" value="1"/>
</dbReference>
<keyword evidence="6" id="KW-0663">Pyridoxal phosphate</keyword>
<evidence type="ECO:0000256" key="7">
    <source>
        <dbReference type="ARBA" id="ARBA00023239"/>
    </source>
</evidence>
<dbReference type="RefSeq" id="WP_191318174.1">
    <property type="nucleotide sequence ID" value="NZ_BNCG01000002.1"/>
</dbReference>
<evidence type="ECO:0000259" key="10">
    <source>
        <dbReference type="Pfam" id="PF00155"/>
    </source>
</evidence>
<evidence type="ECO:0000256" key="3">
    <source>
        <dbReference type="ARBA" id="ARBA00004953"/>
    </source>
</evidence>
<comment type="pathway">
    <text evidence="3">Cofactor biosynthesis; adenosylcobalamin biosynthesis.</text>
</comment>
<dbReference type="InterPro" id="IPR005860">
    <property type="entry name" value="CobD"/>
</dbReference>
<dbReference type="InterPro" id="IPR015424">
    <property type="entry name" value="PyrdxlP-dep_Trfase"/>
</dbReference>
<comment type="cofactor">
    <cofactor evidence="1">
        <name>pyridoxal 5'-phosphate</name>
        <dbReference type="ChEBI" id="CHEBI:597326"/>
    </cofactor>
</comment>
<dbReference type="EMBL" id="JBHRYC010000026">
    <property type="protein sequence ID" value="MFC3636887.1"/>
    <property type="molecule type" value="Genomic_DNA"/>
</dbReference>
<dbReference type="InterPro" id="IPR015422">
    <property type="entry name" value="PyrdxlP-dep_Trfase_small"/>
</dbReference>
<dbReference type="Gene3D" id="3.40.640.10">
    <property type="entry name" value="Type I PLP-dependent aspartate aminotransferase-like (Major domain)"/>
    <property type="match status" value="1"/>
</dbReference>
<dbReference type="InterPro" id="IPR004839">
    <property type="entry name" value="Aminotransferase_I/II_large"/>
</dbReference>
<protein>
    <recommendedName>
        <fullName evidence="4">threonine-phosphate decarboxylase</fullName>
        <ecNumber evidence="4">4.1.1.81</ecNumber>
    </recommendedName>
    <alternativeName>
        <fullName evidence="8">L-threonine-O-3-phosphate decarboxylase</fullName>
    </alternativeName>
</protein>
<dbReference type="CDD" id="cd00609">
    <property type="entry name" value="AAT_like"/>
    <property type="match status" value="1"/>
</dbReference>